<dbReference type="SMART" id="SM00086">
    <property type="entry name" value="PAC"/>
    <property type="match status" value="2"/>
</dbReference>
<keyword evidence="3" id="KW-0597">Phosphoprotein</keyword>
<comment type="catalytic activity">
    <reaction evidence="1">
        <text>ATP + protein L-histidine = ADP + protein N-phospho-L-histidine.</text>
        <dbReference type="EC" id="2.7.13.3"/>
    </reaction>
</comment>
<dbReference type="SUPFAM" id="SSF55874">
    <property type="entry name" value="ATPase domain of HSP90 chaperone/DNA topoisomerase II/histidine kinase"/>
    <property type="match status" value="1"/>
</dbReference>
<evidence type="ECO:0000256" key="5">
    <source>
        <dbReference type="ARBA" id="ARBA00022777"/>
    </source>
</evidence>
<dbReference type="InterPro" id="IPR029016">
    <property type="entry name" value="GAF-like_dom_sf"/>
</dbReference>
<evidence type="ECO:0000256" key="1">
    <source>
        <dbReference type="ARBA" id="ARBA00000085"/>
    </source>
</evidence>
<dbReference type="InterPro" id="IPR036097">
    <property type="entry name" value="HisK_dim/P_sf"/>
</dbReference>
<evidence type="ECO:0000256" key="2">
    <source>
        <dbReference type="ARBA" id="ARBA00012438"/>
    </source>
</evidence>
<dbReference type="EMBL" id="CP015878">
    <property type="protein sequence ID" value="ANI15331.1"/>
    <property type="molecule type" value="Genomic_DNA"/>
</dbReference>
<dbReference type="Pfam" id="PF02518">
    <property type="entry name" value="HATPase_c"/>
    <property type="match status" value="1"/>
</dbReference>
<dbReference type="InterPro" id="IPR000014">
    <property type="entry name" value="PAS"/>
</dbReference>
<accession>A0A1A9KD07</accession>
<evidence type="ECO:0000259" key="8">
    <source>
        <dbReference type="PROSITE" id="PS50113"/>
    </source>
</evidence>
<dbReference type="Gene3D" id="2.10.70.100">
    <property type="match status" value="1"/>
</dbReference>
<dbReference type="SMART" id="SM00387">
    <property type="entry name" value="HATPase_c"/>
    <property type="match status" value="1"/>
</dbReference>
<dbReference type="RefSeq" id="WP_064583176.1">
    <property type="nucleotide sequence ID" value="NZ_CP015878.1"/>
</dbReference>
<proteinExistence type="predicted"/>
<dbReference type="PANTHER" id="PTHR43304:SF1">
    <property type="entry name" value="PAC DOMAIN-CONTAINING PROTEIN"/>
    <property type="match status" value="1"/>
</dbReference>
<sequence length="797" mass="86544">MHNEPGPVVDRLPGLAWTAAADGRVDSVNRPWCAYTGHCADAALGDGWQSVVHPDDLPALLQRWAAILHTGQAQDMQARLRRFDGTYRRFLLRVERLDAAAGTWCGLAIDIEDLGPGPATTSTPALDALIDSIPGFVWRTAPDGSVEFLNQRWFDYTGMTPDEARGTGWMNAVHPGDAPALGAYWQGLLAAGLAGEFEARLRRFDGSYRWFLIHAVPQRDEAGRVLKWYGGNTDIDARKRAELLLAGEKRLHSLMAGAAALPLVLEALCQLVEASLDDCLCGITLVAPRRSRRAVQAPGELRLQPGAGPGLPPDLMASDGQAVDAGNSPESLVVLGGETVVVADLSAETRWPAWCATALAHGLRASWAMPVIATGGEVSGVLSLFFRHAWPPDEAQRNRIAQFSQLASIAIERARGEAALKQSEAFLAKAQRISLTGTFSWHVDNDEIAWSDEIYRLLDLDPGLTPSFELVYSRVHPDDLSRLDEVFQRQRYAARDFEHEHRLLLPGGVIRHVHIVAQAMRDADGALEYIAAVQDVTQRRLADEALGRVRAELAHVARVASLGALTASIAHEVNQPLAGIITNANTCLRMLGATPPNVDGARETARRTIRDGNRAADVIKRLRALFAKDGVASEPVDLNAAAREVLAMLQNELQRNGVAVLPQFNEQLPPVPGDRVQLQQVILNLIINAMDALAEVHGRPRQLRISSGYDLDSSVFLAVRDNGNGFPPQDAHRLFDAFYTTKRAGMGIGLLVSRSIIEHHAGRIWATAHDGPGATFIFSIPLPAADADADHARGNAR</sequence>
<reference evidence="9 10" key="1">
    <citation type="submission" date="2016-05" db="EMBL/GenBank/DDBJ databases">
        <title>Genome Sequence of Pseudomonas citronellolis Strain SJTE-3, an Estrogens and Persistent Organic Pollutants degradation strain.</title>
        <authorList>
            <person name="Liang R."/>
        </authorList>
    </citation>
    <scope>NUCLEOTIDE SEQUENCE [LARGE SCALE GENOMIC DNA]</scope>
    <source>
        <strain evidence="9 10">SJTE-3</strain>
    </source>
</reference>
<dbReference type="Gene3D" id="3.30.450.20">
    <property type="entry name" value="PAS domain"/>
    <property type="match status" value="3"/>
</dbReference>
<dbReference type="SUPFAM" id="SSF47384">
    <property type="entry name" value="Homodimeric domain of signal transducing histidine kinase"/>
    <property type="match status" value="1"/>
</dbReference>
<dbReference type="InterPro" id="IPR003661">
    <property type="entry name" value="HisK_dim/P_dom"/>
</dbReference>
<dbReference type="PRINTS" id="PR00344">
    <property type="entry name" value="BCTRLSENSOR"/>
</dbReference>
<evidence type="ECO:0000259" key="7">
    <source>
        <dbReference type="PROSITE" id="PS50112"/>
    </source>
</evidence>
<dbReference type="InterPro" id="IPR052162">
    <property type="entry name" value="Sensor_kinase/Photoreceptor"/>
</dbReference>
<dbReference type="FunFam" id="3.30.450.20:FF:000099">
    <property type="entry name" value="Sensory box sensor histidine kinase"/>
    <property type="match status" value="1"/>
</dbReference>
<dbReference type="CDD" id="cd00082">
    <property type="entry name" value="HisKA"/>
    <property type="match status" value="1"/>
</dbReference>
<dbReference type="InterPro" id="IPR001610">
    <property type="entry name" value="PAC"/>
</dbReference>
<feature type="domain" description="PAC" evidence="8">
    <location>
        <begin position="195"/>
        <end position="247"/>
    </location>
</feature>
<dbReference type="Gene3D" id="3.30.565.10">
    <property type="entry name" value="Histidine kinase-like ATPase, C-terminal domain"/>
    <property type="match status" value="1"/>
</dbReference>
<dbReference type="GO" id="GO:0000155">
    <property type="term" value="F:phosphorelay sensor kinase activity"/>
    <property type="evidence" value="ECO:0007669"/>
    <property type="project" value="InterPro"/>
</dbReference>
<dbReference type="NCBIfam" id="TIGR00229">
    <property type="entry name" value="sensory_box"/>
    <property type="match status" value="3"/>
</dbReference>
<dbReference type="InterPro" id="IPR003594">
    <property type="entry name" value="HATPase_dom"/>
</dbReference>
<evidence type="ECO:0000256" key="4">
    <source>
        <dbReference type="ARBA" id="ARBA00022679"/>
    </source>
</evidence>
<dbReference type="PROSITE" id="PS50113">
    <property type="entry name" value="PAC"/>
    <property type="match status" value="2"/>
</dbReference>
<dbReference type="InterPro" id="IPR036890">
    <property type="entry name" value="HATPase_C_sf"/>
</dbReference>
<dbReference type="InterPro" id="IPR035965">
    <property type="entry name" value="PAS-like_dom_sf"/>
</dbReference>
<keyword evidence="5 9" id="KW-0418">Kinase</keyword>
<feature type="domain" description="PAC" evidence="8">
    <location>
        <begin position="497"/>
        <end position="548"/>
    </location>
</feature>
<dbReference type="SUPFAM" id="SSF55781">
    <property type="entry name" value="GAF domain-like"/>
    <property type="match status" value="1"/>
</dbReference>
<feature type="domain" description="Histidine kinase" evidence="6">
    <location>
        <begin position="568"/>
        <end position="784"/>
    </location>
</feature>
<dbReference type="InterPro" id="IPR003018">
    <property type="entry name" value="GAF"/>
</dbReference>
<evidence type="ECO:0000313" key="9">
    <source>
        <dbReference type="EMBL" id="ANI15331.1"/>
    </source>
</evidence>
<dbReference type="PANTHER" id="PTHR43304">
    <property type="entry name" value="PHYTOCHROME-LIKE PROTEIN CPH1"/>
    <property type="match status" value="1"/>
</dbReference>
<dbReference type="InterPro" id="IPR004358">
    <property type="entry name" value="Sig_transdc_His_kin-like_C"/>
</dbReference>
<evidence type="ECO:0000256" key="3">
    <source>
        <dbReference type="ARBA" id="ARBA00022553"/>
    </source>
</evidence>
<dbReference type="InterPro" id="IPR013655">
    <property type="entry name" value="PAS_fold_3"/>
</dbReference>
<dbReference type="Gene3D" id="1.10.287.130">
    <property type="match status" value="1"/>
</dbReference>
<dbReference type="SUPFAM" id="SSF55785">
    <property type="entry name" value="PYP-like sensor domain (PAS domain)"/>
    <property type="match status" value="3"/>
</dbReference>
<dbReference type="Pfam" id="PF00512">
    <property type="entry name" value="HisKA"/>
    <property type="match status" value="1"/>
</dbReference>
<feature type="domain" description="PAS" evidence="7">
    <location>
        <begin position="122"/>
        <end position="192"/>
    </location>
</feature>
<dbReference type="SMART" id="SM00065">
    <property type="entry name" value="GAF"/>
    <property type="match status" value="1"/>
</dbReference>
<organism evidence="9 10">
    <name type="scientific">Pseudomonas citronellolis</name>
    <dbReference type="NCBI Taxonomy" id="53408"/>
    <lineage>
        <taxon>Bacteria</taxon>
        <taxon>Pseudomonadati</taxon>
        <taxon>Pseudomonadota</taxon>
        <taxon>Gammaproteobacteria</taxon>
        <taxon>Pseudomonadales</taxon>
        <taxon>Pseudomonadaceae</taxon>
        <taxon>Pseudomonas</taxon>
    </lineage>
</organism>
<dbReference type="EC" id="2.7.13.3" evidence="2"/>
<name>A0A1A9KD07_9PSED</name>
<dbReference type="InterPro" id="IPR000700">
    <property type="entry name" value="PAS-assoc_C"/>
</dbReference>
<dbReference type="PROSITE" id="PS50112">
    <property type="entry name" value="PAS"/>
    <property type="match status" value="1"/>
</dbReference>
<dbReference type="Pfam" id="PF08447">
    <property type="entry name" value="PAS_3"/>
    <property type="match status" value="3"/>
</dbReference>
<dbReference type="SMART" id="SM00388">
    <property type="entry name" value="HisKA"/>
    <property type="match status" value="1"/>
</dbReference>
<dbReference type="SMART" id="SM00091">
    <property type="entry name" value="PAS"/>
    <property type="match status" value="3"/>
</dbReference>
<dbReference type="Pfam" id="PF01590">
    <property type="entry name" value="GAF"/>
    <property type="match status" value="1"/>
</dbReference>
<dbReference type="InterPro" id="IPR005467">
    <property type="entry name" value="His_kinase_dom"/>
</dbReference>
<evidence type="ECO:0000313" key="10">
    <source>
        <dbReference type="Proteomes" id="UP000077748"/>
    </source>
</evidence>
<dbReference type="PROSITE" id="PS50109">
    <property type="entry name" value="HIS_KIN"/>
    <property type="match status" value="1"/>
</dbReference>
<keyword evidence="4" id="KW-0808">Transferase</keyword>
<protein>
    <recommendedName>
        <fullName evidence="2">histidine kinase</fullName>
        <ecNumber evidence="2">2.7.13.3</ecNumber>
    </recommendedName>
</protein>
<dbReference type="Gene3D" id="3.30.450.40">
    <property type="match status" value="1"/>
</dbReference>
<dbReference type="CDD" id="cd00130">
    <property type="entry name" value="PAS"/>
    <property type="match status" value="3"/>
</dbReference>
<dbReference type="Proteomes" id="UP000077748">
    <property type="component" value="Chromosome"/>
</dbReference>
<gene>
    <name evidence="9" type="ORF">A9C11_15675</name>
</gene>
<dbReference type="AlphaFoldDB" id="A0A1A9KD07"/>
<evidence type="ECO:0000259" key="6">
    <source>
        <dbReference type="PROSITE" id="PS50109"/>
    </source>
</evidence>